<evidence type="ECO:0000313" key="3">
    <source>
        <dbReference type="Proteomes" id="UP000238479"/>
    </source>
</evidence>
<name>A0A2P6R1A3_ROSCH</name>
<evidence type="ECO:0000313" key="2">
    <source>
        <dbReference type="EMBL" id="PRQ40210.1"/>
    </source>
</evidence>
<dbReference type="Proteomes" id="UP000238479">
    <property type="component" value="Chromosome 4"/>
</dbReference>
<dbReference type="EMBL" id="PDCK01000042">
    <property type="protein sequence ID" value="PRQ40210.1"/>
    <property type="molecule type" value="Genomic_DNA"/>
</dbReference>
<dbReference type="PANTHER" id="PTHR33018:SF31">
    <property type="entry name" value="TRANSPOSASE, PTTA_EN_SPM, PLANT"/>
    <property type="match status" value="1"/>
</dbReference>
<organism evidence="2 3">
    <name type="scientific">Rosa chinensis</name>
    <name type="common">China rose</name>
    <dbReference type="NCBI Taxonomy" id="74649"/>
    <lineage>
        <taxon>Eukaryota</taxon>
        <taxon>Viridiplantae</taxon>
        <taxon>Streptophyta</taxon>
        <taxon>Embryophyta</taxon>
        <taxon>Tracheophyta</taxon>
        <taxon>Spermatophyta</taxon>
        <taxon>Magnoliopsida</taxon>
        <taxon>eudicotyledons</taxon>
        <taxon>Gunneridae</taxon>
        <taxon>Pentapetalae</taxon>
        <taxon>rosids</taxon>
        <taxon>fabids</taxon>
        <taxon>Rosales</taxon>
        <taxon>Rosaceae</taxon>
        <taxon>Rosoideae</taxon>
        <taxon>Rosoideae incertae sedis</taxon>
        <taxon>Rosa</taxon>
    </lineage>
</organism>
<sequence length="296" mass="33417">MVKIWRDHRSLVMKEVMEQAEVVGLPRAAEQLKPDIVDSMEEWQTFVKSRSTEEFREKSKRFKSMREKRTLLHTTSRKSFACLEAELKQQSETPDAISRSDVWLRAYEAKQKKGSTEEAVDSEIVKQVKKYKEEEETVSGPSSIKNDAAAKVLGPDPRGRVRGYGFGALPSKVDAQLHVSNKVTMLENALAAQTQVVDKLQEMVRGLCARLNQGGINNEHTSAQQSVTEIGNRKRKENPIVRSTGSDIAQRKQKDASVRSSYNETENGRPIQQSFNGKKQQDNPKKVQKTCLGKQV</sequence>
<dbReference type="Pfam" id="PF03004">
    <property type="entry name" value="Transposase_24"/>
    <property type="match status" value="1"/>
</dbReference>
<dbReference type="OMA" id="CARLNQG"/>
<dbReference type="InterPro" id="IPR004252">
    <property type="entry name" value="Probable_transposase_24"/>
</dbReference>
<dbReference type="Gramene" id="PRQ40210">
    <property type="protein sequence ID" value="PRQ40210"/>
    <property type="gene ID" value="RchiOBHm_Chr4g0433611"/>
</dbReference>
<gene>
    <name evidence="2" type="ORF">RchiOBHm_Chr4g0433611</name>
</gene>
<dbReference type="AlphaFoldDB" id="A0A2P6R1A3"/>
<feature type="region of interest" description="Disordered" evidence="1">
    <location>
        <begin position="245"/>
        <end position="296"/>
    </location>
</feature>
<comment type="caution">
    <text evidence="2">The sequence shown here is derived from an EMBL/GenBank/DDBJ whole genome shotgun (WGS) entry which is preliminary data.</text>
</comment>
<dbReference type="PANTHER" id="PTHR33018">
    <property type="entry name" value="OS10G0338966 PROTEIN-RELATED"/>
    <property type="match status" value="1"/>
</dbReference>
<proteinExistence type="predicted"/>
<reference evidence="2 3" key="1">
    <citation type="journal article" date="2018" name="Nat. Genet.">
        <title>The Rosa genome provides new insights in the design of modern roses.</title>
        <authorList>
            <person name="Bendahmane M."/>
        </authorList>
    </citation>
    <scope>NUCLEOTIDE SEQUENCE [LARGE SCALE GENOMIC DNA]</scope>
    <source>
        <strain evidence="3">cv. Old Blush</strain>
    </source>
</reference>
<keyword evidence="3" id="KW-1185">Reference proteome</keyword>
<feature type="compositionally biased region" description="Polar residues" evidence="1">
    <location>
        <begin position="258"/>
        <end position="278"/>
    </location>
</feature>
<protein>
    <submittedName>
        <fullName evidence="2">Putative transposase, Ptta/En/Spm, plant</fullName>
    </submittedName>
</protein>
<evidence type="ECO:0000256" key="1">
    <source>
        <dbReference type="SAM" id="MobiDB-lite"/>
    </source>
</evidence>
<accession>A0A2P6R1A3</accession>